<protein>
    <submittedName>
        <fullName evidence="3">Uncharacterized protein</fullName>
    </submittedName>
</protein>
<name>A0A1R3HZX8_9ROSI</name>
<evidence type="ECO:0000256" key="2">
    <source>
        <dbReference type="SAM" id="Phobius"/>
    </source>
</evidence>
<proteinExistence type="predicted"/>
<dbReference type="AlphaFoldDB" id="A0A1R3HZX8"/>
<keyword evidence="2" id="KW-1133">Transmembrane helix</keyword>
<evidence type="ECO:0000313" key="3">
    <source>
        <dbReference type="EMBL" id="OMO75849.1"/>
    </source>
</evidence>
<sequence>MGHKNTDCVKNKEDNTKAVEVEKSELGPWILVNNRKKSKSRSRGRSRTKASRRGRSDKSQGQNDRHSVKVWRPKSQSNFEKSKEAGPSGTKQLCDGCCDPEFVGQPTLVILDKSATGTQNEEVADFIGPCPNISEPVSPLYSHSLKPHVEARDSVLEKSLERQHIAEEESGTYRCGADTGCEKPKIGAEGQTSVSFQCADSSVGDDGNADTFEGGGCGKTSKADDGDGDIDPTLSNKDLPSITPCGELRSGNDDEIDLDPIRSGWVFLGGLLGALSQYFFLRTMMSCLHSICDLLKMKEDPIGCHVFLDSYQLGHIRKCAMDIIALGFALISTLLCQDVNYTYALISFLLYIQAVMVLLFNIPDLGFVDILLEAALQIVAVNLRVNYHEIAELADCTVKIVLFVALIHYRYCHARDTQSPQETAKVDNIET</sequence>
<feature type="compositionally biased region" description="Basic and acidic residues" evidence="1">
    <location>
        <begin position="54"/>
        <end position="67"/>
    </location>
</feature>
<gene>
    <name evidence="3" type="ORF">COLO4_25804</name>
</gene>
<feature type="compositionally biased region" description="Basic and acidic residues" evidence="1">
    <location>
        <begin position="1"/>
        <end position="25"/>
    </location>
</feature>
<feature type="region of interest" description="Disordered" evidence="1">
    <location>
        <begin position="1"/>
        <end position="90"/>
    </location>
</feature>
<comment type="caution">
    <text evidence="3">The sequence shown here is derived from an EMBL/GenBank/DDBJ whole genome shotgun (WGS) entry which is preliminary data.</text>
</comment>
<reference evidence="4" key="1">
    <citation type="submission" date="2013-09" db="EMBL/GenBank/DDBJ databases">
        <title>Corchorus olitorius genome sequencing.</title>
        <authorList>
            <person name="Alam M."/>
            <person name="Haque M.S."/>
            <person name="Islam M.S."/>
            <person name="Emdad E.M."/>
            <person name="Islam M.M."/>
            <person name="Ahmed B."/>
            <person name="Halim A."/>
            <person name="Hossen Q.M.M."/>
            <person name="Hossain M.Z."/>
            <person name="Ahmed R."/>
            <person name="Khan M.M."/>
            <person name="Islam R."/>
            <person name="Rashid M.M."/>
            <person name="Khan S.A."/>
            <person name="Rahman M.S."/>
            <person name="Alam M."/>
            <person name="Yahiya A.S."/>
            <person name="Khan M.S."/>
            <person name="Azam M.S."/>
            <person name="Haque T."/>
            <person name="Lashkar M.Z.H."/>
            <person name="Akhand A.I."/>
            <person name="Morshed G."/>
            <person name="Roy S."/>
            <person name="Uddin K.S."/>
            <person name="Rabeya T."/>
            <person name="Hossain A.S."/>
            <person name="Chowdhury A."/>
            <person name="Snigdha A.R."/>
            <person name="Mortoza M.S."/>
            <person name="Matin S.A."/>
            <person name="Hoque S.M.E."/>
            <person name="Islam M.K."/>
            <person name="Roy D.K."/>
            <person name="Haider R."/>
            <person name="Moosa M.M."/>
            <person name="Elias S.M."/>
            <person name="Hasan A.M."/>
            <person name="Jahan S."/>
            <person name="Shafiuddin M."/>
            <person name="Mahmood N."/>
            <person name="Shommy N.S."/>
        </authorList>
    </citation>
    <scope>NUCLEOTIDE SEQUENCE [LARGE SCALE GENOMIC DNA]</scope>
    <source>
        <strain evidence="4">cv. O-4</strain>
    </source>
</reference>
<feature type="transmembrane region" description="Helical" evidence="2">
    <location>
        <begin position="341"/>
        <end position="362"/>
    </location>
</feature>
<accession>A0A1R3HZX8</accession>
<dbReference type="EMBL" id="AWUE01019136">
    <property type="protein sequence ID" value="OMO75849.1"/>
    <property type="molecule type" value="Genomic_DNA"/>
</dbReference>
<dbReference type="Proteomes" id="UP000187203">
    <property type="component" value="Unassembled WGS sequence"/>
</dbReference>
<feature type="compositionally biased region" description="Basic residues" evidence="1">
    <location>
        <begin position="34"/>
        <end position="53"/>
    </location>
</feature>
<keyword evidence="2" id="KW-0812">Transmembrane</keyword>
<feature type="transmembrane region" description="Helical" evidence="2">
    <location>
        <begin position="319"/>
        <end position="335"/>
    </location>
</feature>
<keyword evidence="2" id="KW-0472">Membrane</keyword>
<evidence type="ECO:0000256" key="1">
    <source>
        <dbReference type="SAM" id="MobiDB-lite"/>
    </source>
</evidence>
<organism evidence="3 4">
    <name type="scientific">Corchorus olitorius</name>
    <dbReference type="NCBI Taxonomy" id="93759"/>
    <lineage>
        <taxon>Eukaryota</taxon>
        <taxon>Viridiplantae</taxon>
        <taxon>Streptophyta</taxon>
        <taxon>Embryophyta</taxon>
        <taxon>Tracheophyta</taxon>
        <taxon>Spermatophyta</taxon>
        <taxon>Magnoliopsida</taxon>
        <taxon>eudicotyledons</taxon>
        <taxon>Gunneridae</taxon>
        <taxon>Pentapetalae</taxon>
        <taxon>rosids</taxon>
        <taxon>malvids</taxon>
        <taxon>Malvales</taxon>
        <taxon>Malvaceae</taxon>
        <taxon>Grewioideae</taxon>
        <taxon>Apeibeae</taxon>
        <taxon>Corchorus</taxon>
    </lineage>
</organism>
<keyword evidence="4" id="KW-1185">Reference proteome</keyword>
<feature type="transmembrane region" description="Helical" evidence="2">
    <location>
        <begin position="264"/>
        <end position="281"/>
    </location>
</feature>
<feature type="region of interest" description="Disordered" evidence="1">
    <location>
        <begin position="209"/>
        <end position="238"/>
    </location>
</feature>
<evidence type="ECO:0000313" key="4">
    <source>
        <dbReference type="Proteomes" id="UP000187203"/>
    </source>
</evidence>